<dbReference type="Pfam" id="PF02469">
    <property type="entry name" value="Fasciclin"/>
    <property type="match status" value="1"/>
</dbReference>
<evidence type="ECO:0000256" key="1">
    <source>
        <dbReference type="SAM" id="SignalP"/>
    </source>
</evidence>
<evidence type="ECO:0000313" key="3">
    <source>
        <dbReference type="EMBL" id="QPC99364.1"/>
    </source>
</evidence>
<dbReference type="AlphaFoldDB" id="A0A7S8IUS3"/>
<dbReference type="PROSITE" id="PS51257">
    <property type="entry name" value="PROKAR_LIPOPROTEIN"/>
    <property type="match status" value="1"/>
</dbReference>
<dbReference type="InterPro" id="IPR050904">
    <property type="entry name" value="Adhesion/Biosynth-related"/>
</dbReference>
<proteinExistence type="predicted"/>
<dbReference type="EMBL" id="CP064654">
    <property type="protein sequence ID" value="QPC99364.1"/>
    <property type="molecule type" value="Genomic_DNA"/>
</dbReference>
<dbReference type="Gene3D" id="2.30.180.10">
    <property type="entry name" value="FAS1 domain"/>
    <property type="match status" value="1"/>
</dbReference>
<sequence>MKMIKNGIAAIALASLPLLGACSEAKDDATATASTKDDGTLTLAAAITGEEGMSKLRDALTKSELSGLLEGPGSYTVLAPTDTAFDALGEDGEALFADDQKPMLIALLRDHMVPGHLTPEAIDKAIVDKGGPVTMTTLGEGQVTFAKEGDAITVSMPGGAKAKFAGTAVAANNGVIIPLDAVLLPKKEG</sequence>
<dbReference type="PANTHER" id="PTHR10900:SF77">
    <property type="entry name" value="FI19380P1"/>
    <property type="match status" value="1"/>
</dbReference>
<dbReference type="InterPro" id="IPR036378">
    <property type="entry name" value="FAS1_dom_sf"/>
</dbReference>
<gene>
    <name evidence="3" type="ORF">IRL76_01955</name>
</gene>
<accession>A0A7S8IUS3</accession>
<keyword evidence="4" id="KW-1185">Reference proteome</keyword>
<dbReference type="SUPFAM" id="SSF82153">
    <property type="entry name" value="FAS1 domain"/>
    <property type="match status" value="1"/>
</dbReference>
<dbReference type="Proteomes" id="UP000594459">
    <property type="component" value="Chromosome"/>
</dbReference>
<dbReference type="SMART" id="SM00554">
    <property type="entry name" value="FAS1"/>
    <property type="match status" value="1"/>
</dbReference>
<feature type="chain" id="PRO_5032720623" evidence="1">
    <location>
        <begin position="21"/>
        <end position="189"/>
    </location>
</feature>
<feature type="signal peptide" evidence="1">
    <location>
        <begin position="1"/>
        <end position="20"/>
    </location>
</feature>
<name>A0A7S8IUS3_9SPHN</name>
<reference evidence="3 4" key="1">
    <citation type="submission" date="2020-11" db="EMBL/GenBank/DDBJ databases">
        <title>The genome sequence of Erythrobacter sp. 6D36.</title>
        <authorList>
            <person name="Liu Y."/>
        </authorList>
    </citation>
    <scope>NUCLEOTIDE SEQUENCE [LARGE SCALE GENOMIC DNA]</scope>
    <source>
        <strain evidence="3 4">6D36</strain>
    </source>
</reference>
<protein>
    <submittedName>
        <fullName evidence="3">Fasciclin domain-containing protein</fullName>
    </submittedName>
</protein>
<dbReference type="PROSITE" id="PS50213">
    <property type="entry name" value="FAS1"/>
    <property type="match status" value="1"/>
</dbReference>
<organism evidence="3 4">
    <name type="scientific">Qipengyuania soli</name>
    <dbReference type="NCBI Taxonomy" id="2782568"/>
    <lineage>
        <taxon>Bacteria</taxon>
        <taxon>Pseudomonadati</taxon>
        <taxon>Pseudomonadota</taxon>
        <taxon>Alphaproteobacteria</taxon>
        <taxon>Sphingomonadales</taxon>
        <taxon>Erythrobacteraceae</taxon>
        <taxon>Qipengyuania</taxon>
    </lineage>
</organism>
<evidence type="ECO:0000259" key="2">
    <source>
        <dbReference type="PROSITE" id="PS50213"/>
    </source>
</evidence>
<feature type="domain" description="FAS1" evidence="2">
    <location>
        <begin position="40"/>
        <end position="183"/>
    </location>
</feature>
<evidence type="ECO:0000313" key="4">
    <source>
        <dbReference type="Proteomes" id="UP000594459"/>
    </source>
</evidence>
<dbReference type="RefSeq" id="WP_200982669.1">
    <property type="nucleotide sequence ID" value="NZ_CP064654.1"/>
</dbReference>
<dbReference type="PANTHER" id="PTHR10900">
    <property type="entry name" value="PERIOSTIN-RELATED"/>
    <property type="match status" value="1"/>
</dbReference>
<dbReference type="InterPro" id="IPR000782">
    <property type="entry name" value="FAS1_domain"/>
</dbReference>
<dbReference type="KEGG" id="qso:IRL76_01955"/>
<keyword evidence="1" id="KW-0732">Signal</keyword>